<keyword evidence="1" id="KW-0175">Coiled coil</keyword>
<feature type="coiled-coil region" evidence="1">
    <location>
        <begin position="147"/>
        <end position="202"/>
    </location>
</feature>
<keyword evidence="4" id="KW-1185">Reference proteome</keyword>
<gene>
    <name evidence="3" type="ORF">AK812_SmicGene23428</name>
</gene>
<reference evidence="3 4" key="1">
    <citation type="submission" date="2016-02" db="EMBL/GenBank/DDBJ databases">
        <title>Genome analysis of coral dinoflagellate symbionts highlights evolutionary adaptations to a symbiotic lifestyle.</title>
        <authorList>
            <person name="Aranda M."/>
            <person name="Li Y."/>
            <person name="Liew Y.J."/>
            <person name="Baumgarten S."/>
            <person name="Simakov O."/>
            <person name="Wilson M."/>
            <person name="Piel J."/>
            <person name="Ashoor H."/>
            <person name="Bougouffa S."/>
            <person name="Bajic V.B."/>
            <person name="Ryu T."/>
            <person name="Ravasi T."/>
            <person name="Bayer T."/>
            <person name="Micklem G."/>
            <person name="Kim H."/>
            <person name="Bhak J."/>
            <person name="Lajeunesse T.C."/>
            <person name="Voolstra C.R."/>
        </authorList>
    </citation>
    <scope>NUCLEOTIDE SEQUENCE [LARGE SCALE GENOMIC DNA]</scope>
    <source>
        <strain evidence="3 4">CCMP2467</strain>
    </source>
</reference>
<proteinExistence type="predicted"/>
<feature type="region of interest" description="Disordered" evidence="2">
    <location>
        <begin position="762"/>
        <end position="798"/>
    </location>
</feature>
<feature type="region of interest" description="Disordered" evidence="2">
    <location>
        <begin position="114"/>
        <end position="147"/>
    </location>
</feature>
<feature type="compositionally biased region" description="Gly residues" evidence="2">
    <location>
        <begin position="1382"/>
        <end position="1391"/>
    </location>
</feature>
<evidence type="ECO:0000313" key="3">
    <source>
        <dbReference type="EMBL" id="OLP94532.1"/>
    </source>
</evidence>
<feature type="compositionally biased region" description="Basic and acidic residues" evidence="2">
    <location>
        <begin position="773"/>
        <end position="787"/>
    </location>
</feature>
<evidence type="ECO:0000256" key="2">
    <source>
        <dbReference type="SAM" id="MobiDB-lite"/>
    </source>
</evidence>
<dbReference type="EMBL" id="LSRX01000538">
    <property type="protein sequence ID" value="OLP94532.1"/>
    <property type="molecule type" value="Genomic_DNA"/>
</dbReference>
<evidence type="ECO:0000256" key="1">
    <source>
        <dbReference type="SAM" id="Coils"/>
    </source>
</evidence>
<accession>A0A1Q9DH77</accession>
<protein>
    <submittedName>
        <fullName evidence="3">Uncharacterized protein</fullName>
    </submittedName>
</protein>
<comment type="caution">
    <text evidence="3">The sequence shown here is derived from an EMBL/GenBank/DDBJ whole genome shotgun (WGS) entry which is preliminary data.</text>
</comment>
<dbReference type="Proteomes" id="UP000186817">
    <property type="component" value="Unassembled WGS sequence"/>
</dbReference>
<sequence length="1404" mass="157060">MSSPDESSGLLEQAMVVAFPQQDPKVCQVSFRVGVPMLFFQTASLETGQMRLGERKSLDLRKAGAAVSDEEKVSILSKARAGQPPHLIVDLHIDDATEIGMWMKALQSVLKGMEATQDENQGGDRLSPAGSQKQPTSTLPSARSQASSEVEEECVLLRAKSQKLQQRIAGLEAISGRREKQMKKLLKRLDGAMQMLDALQDMCGQQRKVISAQQIAILALKDEGAIDEWEKHFDNGATSQLQEEDSNAIQESQQELVQQFQEQNDELQVYRLRNPGKFITLDTKLLEALTTVSRGELAREILIFKETEAAKDIAVRGRQVLYLFDQYFKTNEEVGSLYSVEDLLKVRLINDDLSTFLSSWESVMSGLSHMPDETTLRDIFLRELRQSKRLKYDLEIYDRAKERSDQHSYAFLKNSIREMLTRERFQHKDVEKSGSEEDLLSKNDKQAHFLDIPIGAAARPVSLITANGPVQGNKTVKLDVPELGSTLECYVLESTPPVCSVGRRCMDEGFDFHWYAADSEAEAEPEPKDEKRSAQLKLEAESIEHKFIHRPKNPYCKVCQKAKMLAPHARKRGGSSTIMAKKFGDHVTIDHIITRDLRDFGIEGEKVALVVKDVYTNFRYVYPSSTKDGEQVYENLLHFFQVEDDVGITYSDNAPELEDATLQEVQECLVAPLKGSRDAIENDDLKVVRAKRMELPIGDVIFPLLDSEDSDRRPPNLDDQSCFVQDAGRQGFQPVEDAPDSPDLDDIFDSGVDLHEELAKMRKASSEVVPVPDGEKPPGDKDPKEFSSDATSPAEAEDWHMMSAGQREADKAEIDRTPEAKTAMDKVREYRDVVADVVSRGIKATDRKWKGRSVFQGNRVSDEDNDHAIFAELGSSPASMEAESGRSTARYFGCNHFEKTGVKLPRPDIEGAAEQLLSAKEIDDNDLAVAWFWDQPREELGGTAAFKGTPILAKGEFPPRLYHRTTRDAAFAILETQLTPDFGRSGKYHHYFAKATLDELGERGGVRANLKFEMVCDTSEVLEHAWLFETASEGILCREEVPGSSALYIRDAAKNVIVWTRPDPEAEEEEEEEEITIDAPLTAAPSAEPEPEFVISEDELVNVEVDRGEVLAASLPPQPPSSLLFQPPPRVADDVPHRVKTGRWFQEEAAARATGKRRSELTVDDVISNMRREAGNRGLQSLDSAALEKAKQIFKLAERQGYSSIVDRFDNDVEYTLSSVRQGYDVKSALPNVGRSQAQRSLCTGTFGSGSGYDRVERMESIARLLYFDEPCGPAALRAGLIDVITDPPLCIMWLGVAYSVRAFIDVFLAHKVIDRTQAFNEVIWLDPNLEYSADEWLGWLRERISYQVAAGCRTYEEKLRQAEQSRQAQAAADARNAAMKGGKGMKGTGKGRSAPSHPYQRYW</sequence>
<feature type="compositionally biased region" description="Low complexity" evidence="2">
    <location>
        <begin position="1367"/>
        <end position="1381"/>
    </location>
</feature>
<name>A0A1Q9DH77_SYMMI</name>
<dbReference type="OrthoDB" id="428773at2759"/>
<feature type="region of interest" description="Disordered" evidence="2">
    <location>
        <begin position="1367"/>
        <end position="1404"/>
    </location>
</feature>
<organism evidence="3 4">
    <name type="scientific">Symbiodinium microadriaticum</name>
    <name type="common">Dinoflagellate</name>
    <name type="synonym">Zooxanthella microadriatica</name>
    <dbReference type="NCBI Taxonomy" id="2951"/>
    <lineage>
        <taxon>Eukaryota</taxon>
        <taxon>Sar</taxon>
        <taxon>Alveolata</taxon>
        <taxon>Dinophyceae</taxon>
        <taxon>Suessiales</taxon>
        <taxon>Symbiodiniaceae</taxon>
        <taxon>Symbiodinium</taxon>
    </lineage>
</organism>
<evidence type="ECO:0000313" key="4">
    <source>
        <dbReference type="Proteomes" id="UP000186817"/>
    </source>
</evidence>
<feature type="compositionally biased region" description="Polar residues" evidence="2">
    <location>
        <begin position="129"/>
        <end position="147"/>
    </location>
</feature>